<name>A0A7S0JH96_9EUKA</name>
<evidence type="ECO:0008006" key="2">
    <source>
        <dbReference type="Google" id="ProtNLM"/>
    </source>
</evidence>
<evidence type="ECO:0000313" key="1">
    <source>
        <dbReference type="EMBL" id="CAD8551795.1"/>
    </source>
</evidence>
<dbReference type="Gene3D" id="3.40.50.1820">
    <property type="entry name" value="alpha/beta hydrolase"/>
    <property type="match status" value="1"/>
</dbReference>
<organism evidence="1">
    <name type="scientific">Calcidiscus leptoporus</name>
    <dbReference type="NCBI Taxonomy" id="127549"/>
    <lineage>
        <taxon>Eukaryota</taxon>
        <taxon>Haptista</taxon>
        <taxon>Haptophyta</taxon>
        <taxon>Prymnesiophyceae</taxon>
        <taxon>Coccolithales</taxon>
        <taxon>Calcidiscaceae</taxon>
        <taxon>Calcidiscus</taxon>
    </lineage>
</organism>
<dbReference type="AlphaFoldDB" id="A0A7S0JH96"/>
<sequence>MNHDSGAADVSALVLTSPPQWEEMVSAVPEEELRRNFGALASAPGSAAIALLERRAFVRFFSNRFLFEREADEAWLDQACRLTGPSLRPPVAAFNAGLLRARSFDDELRRVTQPTLVLSGAADQRAAGRRPYARCMRGAELRTLPGLNVLPWEAPKETASAIHAFIAGDETG</sequence>
<proteinExistence type="predicted"/>
<dbReference type="SUPFAM" id="SSF53474">
    <property type="entry name" value="alpha/beta-Hydrolases"/>
    <property type="match status" value="1"/>
</dbReference>
<dbReference type="InterPro" id="IPR029058">
    <property type="entry name" value="AB_hydrolase_fold"/>
</dbReference>
<accession>A0A7S0JH96</accession>
<protein>
    <recommendedName>
        <fullName evidence="2">AB hydrolase-1 domain-containing protein</fullName>
    </recommendedName>
</protein>
<reference evidence="1" key="1">
    <citation type="submission" date="2021-01" db="EMBL/GenBank/DDBJ databases">
        <authorList>
            <person name="Corre E."/>
            <person name="Pelletier E."/>
            <person name="Niang G."/>
            <person name="Scheremetjew M."/>
            <person name="Finn R."/>
            <person name="Kale V."/>
            <person name="Holt S."/>
            <person name="Cochrane G."/>
            <person name="Meng A."/>
            <person name="Brown T."/>
            <person name="Cohen L."/>
        </authorList>
    </citation>
    <scope>NUCLEOTIDE SEQUENCE</scope>
    <source>
        <strain evidence="1">RCC1130</strain>
    </source>
</reference>
<dbReference type="EMBL" id="HBER01054255">
    <property type="protein sequence ID" value="CAD8551795.1"/>
    <property type="molecule type" value="Transcribed_RNA"/>
</dbReference>
<gene>
    <name evidence="1" type="ORF">CLEP1334_LOCUS27085</name>
</gene>